<dbReference type="EMBL" id="CCYD01000349">
    <property type="protein sequence ID" value="CEG39152.1"/>
    <property type="molecule type" value="Genomic_DNA"/>
</dbReference>
<dbReference type="SUPFAM" id="SSF57997">
    <property type="entry name" value="Tropomyosin"/>
    <property type="match status" value="1"/>
</dbReference>
<feature type="compositionally biased region" description="Polar residues" evidence="8">
    <location>
        <begin position="300"/>
        <end position="312"/>
    </location>
</feature>
<evidence type="ECO:0000256" key="8">
    <source>
        <dbReference type="SAM" id="MobiDB-lite"/>
    </source>
</evidence>
<dbReference type="GO" id="GO:0006508">
    <property type="term" value="P:proteolysis"/>
    <property type="evidence" value="ECO:0007669"/>
    <property type="project" value="UniProtKB-KW"/>
</dbReference>
<organism evidence="10 11">
    <name type="scientific">Plasmopara halstedii</name>
    <name type="common">Downy mildew of sunflower</name>
    <dbReference type="NCBI Taxonomy" id="4781"/>
    <lineage>
        <taxon>Eukaryota</taxon>
        <taxon>Sar</taxon>
        <taxon>Stramenopiles</taxon>
        <taxon>Oomycota</taxon>
        <taxon>Peronosporomycetes</taxon>
        <taxon>Peronosporales</taxon>
        <taxon>Peronosporaceae</taxon>
        <taxon>Plasmopara</taxon>
    </lineage>
</organism>
<feature type="compositionally biased region" description="Polar residues" evidence="8">
    <location>
        <begin position="272"/>
        <end position="285"/>
    </location>
</feature>
<keyword evidence="6" id="KW-1015">Disulfide bond</keyword>
<dbReference type="AlphaFoldDB" id="A0A0P1AER5"/>
<reference evidence="11" key="1">
    <citation type="submission" date="2014-09" db="EMBL/GenBank/DDBJ databases">
        <authorList>
            <person name="Sharma Rahul"/>
            <person name="Thines Marco"/>
        </authorList>
    </citation>
    <scope>NUCLEOTIDE SEQUENCE [LARGE SCALE GENOMIC DNA]</scope>
</reference>
<dbReference type="Pfam" id="PF00089">
    <property type="entry name" value="Trypsin"/>
    <property type="match status" value="1"/>
</dbReference>
<dbReference type="CDD" id="cd00190">
    <property type="entry name" value="Tryp_SPc"/>
    <property type="match status" value="1"/>
</dbReference>
<dbReference type="OrthoDB" id="10066789at2759"/>
<keyword evidence="5" id="KW-0843">Virulence</keyword>
<evidence type="ECO:0000256" key="4">
    <source>
        <dbReference type="ARBA" id="ARBA00022729"/>
    </source>
</evidence>
<dbReference type="GO" id="GO:0004252">
    <property type="term" value="F:serine-type endopeptidase activity"/>
    <property type="evidence" value="ECO:0007669"/>
    <property type="project" value="InterPro"/>
</dbReference>
<dbReference type="PANTHER" id="PTHR24276">
    <property type="entry name" value="POLYSERASE-RELATED"/>
    <property type="match status" value="1"/>
</dbReference>
<dbReference type="GeneID" id="36404263"/>
<dbReference type="PRINTS" id="PR00722">
    <property type="entry name" value="CHYMOTRYPSIN"/>
</dbReference>
<keyword evidence="10" id="KW-0378">Hydrolase</keyword>
<evidence type="ECO:0000313" key="10">
    <source>
        <dbReference type="EMBL" id="CEG39152.1"/>
    </source>
</evidence>
<comment type="similarity">
    <text evidence="2">Belongs to the peptidase S1 family.</text>
</comment>
<dbReference type="PROSITE" id="PS50240">
    <property type="entry name" value="TRYPSIN_DOM"/>
    <property type="match status" value="1"/>
</dbReference>
<accession>A0A0P1AER5</accession>
<sequence length="474" mass="50762">MKFTSTISAASIAISGVVANADHASRQLIIGGKVVEINTKTYTTCLRSKPDADCYCAGALVSHRHVLTSAMCGAYQPDGIGPYFVTVGAHSMRVATEGEHFKVVQVQNHTKHDVVNGSYDLALLTLDRPCTIPPIELAKQDDSDIKPGMWTKVMGWGLTSYPGEYSNELRSLDVEVWSDAQCMEFFQLDESYVCSGGFKGIGPCDGDLGGPLILEQKKTDPNGPDLPDILIGISSWGYGCAEGSPDYNSRISTSVDWITSVIGNVTCADGTPAQNALPNPGNAVQNPGDVVQNPGDAMQNPDNLLQNPDKSAQNPDNVVQNPDNVMQNPDNSVQNPDNAVQHPDNAVQNPENMVQHPENGEQNPENTVQTPENAVQNPENTVQNPENATSNPGNVEQMPNPGNVEQMPNPGNVEQMPNVENTQQMPNVENAPNSENTQQMPNSENVVQSPGDTGNIGQNFGESTHPSGEKPGLV</sequence>
<dbReference type="RefSeq" id="XP_024575521.1">
    <property type="nucleotide sequence ID" value="XM_024724667.1"/>
</dbReference>
<evidence type="ECO:0000259" key="9">
    <source>
        <dbReference type="PROSITE" id="PS50240"/>
    </source>
</evidence>
<keyword evidence="10" id="KW-0645">Protease</keyword>
<evidence type="ECO:0000256" key="1">
    <source>
        <dbReference type="ARBA" id="ARBA00004613"/>
    </source>
</evidence>
<evidence type="ECO:0000256" key="7">
    <source>
        <dbReference type="ARBA" id="ARBA00023180"/>
    </source>
</evidence>
<evidence type="ECO:0000313" key="11">
    <source>
        <dbReference type="Proteomes" id="UP000054928"/>
    </source>
</evidence>
<name>A0A0P1AER5_PLAHL</name>
<dbReference type="InterPro" id="IPR001254">
    <property type="entry name" value="Trypsin_dom"/>
</dbReference>
<dbReference type="Proteomes" id="UP000054928">
    <property type="component" value="Unassembled WGS sequence"/>
</dbReference>
<evidence type="ECO:0000256" key="5">
    <source>
        <dbReference type="ARBA" id="ARBA00023026"/>
    </source>
</evidence>
<keyword evidence="3" id="KW-0964">Secreted</keyword>
<proteinExistence type="inferred from homology"/>
<dbReference type="SUPFAM" id="SSF50494">
    <property type="entry name" value="Trypsin-like serine proteases"/>
    <property type="match status" value="1"/>
</dbReference>
<keyword evidence="11" id="KW-1185">Reference proteome</keyword>
<dbReference type="PANTHER" id="PTHR24276:SF98">
    <property type="entry name" value="FI18310P1-RELATED"/>
    <property type="match status" value="1"/>
</dbReference>
<keyword evidence="4" id="KW-0732">Signal</keyword>
<dbReference type="OMA" id="QMPNVEN"/>
<feature type="compositionally biased region" description="Polar residues" evidence="8">
    <location>
        <begin position="418"/>
        <end position="466"/>
    </location>
</feature>
<dbReference type="Gene3D" id="2.40.10.10">
    <property type="entry name" value="Trypsin-like serine proteases"/>
    <property type="match status" value="1"/>
</dbReference>
<feature type="compositionally biased region" description="Polar residues" evidence="8">
    <location>
        <begin position="360"/>
        <end position="394"/>
    </location>
</feature>
<dbReference type="InterPro" id="IPR009003">
    <property type="entry name" value="Peptidase_S1_PA"/>
</dbReference>
<feature type="compositionally biased region" description="Low complexity" evidence="8">
    <location>
        <begin position="313"/>
        <end position="329"/>
    </location>
</feature>
<feature type="region of interest" description="Disordered" evidence="8">
    <location>
        <begin position="272"/>
        <end position="474"/>
    </location>
</feature>
<keyword evidence="7" id="KW-0325">Glycoprotein</keyword>
<dbReference type="InterPro" id="IPR001314">
    <property type="entry name" value="Peptidase_S1A"/>
</dbReference>
<dbReference type="SMART" id="SM00020">
    <property type="entry name" value="Tryp_SPc"/>
    <property type="match status" value="1"/>
</dbReference>
<evidence type="ECO:0000256" key="6">
    <source>
        <dbReference type="ARBA" id="ARBA00023157"/>
    </source>
</evidence>
<dbReference type="InterPro" id="IPR050430">
    <property type="entry name" value="Peptidase_S1"/>
</dbReference>
<evidence type="ECO:0000256" key="3">
    <source>
        <dbReference type="ARBA" id="ARBA00022525"/>
    </source>
</evidence>
<comment type="subcellular location">
    <subcellularLocation>
        <location evidence="1">Secreted</location>
    </subcellularLocation>
</comment>
<dbReference type="InterPro" id="IPR043504">
    <property type="entry name" value="Peptidase_S1_PA_chymotrypsin"/>
</dbReference>
<feature type="domain" description="Peptidase S1" evidence="9">
    <location>
        <begin position="29"/>
        <end position="263"/>
    </location>
</feature>
<protein>
    <submittedName>
        <fullName evidence="10">Serine protease trypsin-like protein</fullName>
    </submittedName>
</protein>
<dbReference type="GO" id="GO:0005576">
    <property type="term" value="C:extracellular region"/>
    <property type="evidence" value="ECO:0007669"/>
    <property type="project" value="UniProtKB-SubCell"/>
</dbReference>
<evidence type="ECO:0000256" key="2">
    <source>
        <dbReference type="ARBA" id="ARBA00007664"/>
    </source>
</evidence>